<dbReference type="Proteomes" id="UP000585614">
    <property type="component" value="Unassembled WGS sequence"/>
</dbReference>
<evidence type="ECO:0000313" key="2">
    <source>
        <dbReference type="Proteomes" id="UP000585614"/>
    </source>
</evidence>
<proteinExistence type="predicted"/>
<protein>
    <submittedName>
        <fullName evidence="1">Uncharacterized protein</fullName>
    </submittedName>
</protein>
<reference evidence="1 2" key="1">
    <citation type="journal article" date="2020" name="Nature">
        <title>Six reference-quality genomes reveal evolution of bat adaptations.</title>
        <authorList>
            <person name="Jebb D."/>
            <person name="Huang Z."/>
            <person name="Pippel M."/>
            <person name="Hughes G.M."/>
            <person name="Lavrichenko K."/>
            <person name="Devanna P."/>
            <person name="Winkler S."/>
            <person name="Jermiin L.S."/>
            <person name="Skirmuntt E.C."/>
            <person name="Katzourakis A."/>
            <person name="Burkitt-Gray L."/>
            <person name="Ray D.A."/>
            <person name="Sullivan K.A.M."/>
            <person name="Roscito J.G."/>
            <person name="Kirilenko B.M."/>
            <person name="Davalos L.M."/>
            <person name="Corthals A.P."/>
            <person name="Power M.L."/>
            <person name="Jones G."/>
            <person name="Ransome R.D."/>
            <person name="Dechmann D.K.N."/>
            <person name="Locatelli A.G."/>
            <person name="Puechmaille S.J."/>
            <person name="Fedrigo O."/>
            <person name="Jarvis E.D."/>
            <person name="Hiller M."/>
            <person name="Vernes S.C."/>
            <person name="Myers E.W."/>
            <person name="Teeling E.C."/>
        </authorList>
    </citation>
    <scope>NUCLEOTIDE SEQUENCE [LARGE SCALE GENOMIC DNA]</scope>
    <source>
        <strain evidence="1">MRhiFer1</strain>
        <tissue evidence="1">Lung</tissue>
    </source>
</reference>
<dbReference type="AlphaFoldDB" id="A0A7J7SIX1"/>
<sequence>MAASLASFALKVYGLSSLSPFSTKTGKDPTWQPFLLRFAQFQYGVSDRFLSTVTHEFVWDRFVPGDTDGFIPLTRVLQRLFCCTAPLNVVFLSPFLFSRTLPSRSAERWNCPPLTWPQLTRFSRALKQKGIYWASMPVYNMEKVVGVSKRLGEGVELLDPPPCLLRGKDGITALAHPRWSPPLESAPYDLNPRGSTWATPF</sequence>
<comment type="caution">
    <text evidence="1">The sequence shown here is derived from an EMBL/GenBank/DDBJ whole genome shotgun (WGS) entry which is preliminary data.</text>
</comment>
<name>A0A7J7SIX1_RHIFE</name>
<gene>
    <name evidence="1" type="ORF">mRhiFer1_009139</name>
</gene>
<accession>A0A7J7SIX1</accession>
<evidence type="ECO:0000313" key="1">
    <source>
        <dbReference type="EMBL" id="KAF6288406.1"/>
    </source>
</evidence>
<dbReference type="EMBL" id="JACAGC010000022">
    <property type="protein sequence ID" value="KAF6288406.1"/>
    <property type="molecule type" value="Genomic_DNA"/>
</dbReference>
<organism evidence="1 2">
    <name type="scientific">Rhinolophus ferrumequinum</name>
    <name type="common">Greater horseshoe bat</name>
    <dbReference type="NCBI Taxonomy" id="59479"/>
    <lineage>
        <taxon>Eukaryota</taxon>
        <taxon>Metazoa</taxon>
        <taxon>Chordata</taxon>
        <taxon>Craniata</taxon>
        <taxon>Vertebrata</taxon>
        <taxon>Euteleostomi</taxon>
        <taxon>Mammalia</taxon>
        <taxon>Eutheria</taxon>
        <taxon>Laurasiatheria</taxon>
        <taxon>Chiroptera</taxon>
        <taxon>Yinpterochiroptera</taxon>
        <taxon>Rhinolophoidea</taxon>
        <taxon>Rhinolophidae</taxon>
        <taxon>Rhinolophinae</taxon>
        <taxon>Rhinolophus</taxon>
    </lineage>
</organism>